<organism evidence="18 19">
    <name type="scientific">Tetranychus urticae</name>
    <name type="common">Two-spotted spider mite</name>
    <dbReference type="NCBI Taxonomy" id="32264"/>
    <lineage>
        <taxon>Eukaryota</taxon>
        <taxon>Metazoa</taxon>
        <taxon>Ecdysozoa</taxon>
        <taxon>Arthropoda</taxon>
        <taxon>Chelicerata</taxon>
        <taxon>Arachnida</taxon>
        <taxon>Acari</taxon>
        <taxon>Acariformes</taxon>
        <taxon>Trombidiformes</taxon>
        <taxon>Prostigmata</taxon>
        <taxon>Eleutherengona</taxon>
        <taxon>Raphignathae</taxon>
        <taxon>Tetranychoidea</taxon>
        <taxon>Tetranychidae</taxon>
        <taxon>Tetranychus</taxon>
    </lineage>
</organism>
<dbReference type="EC" id="2.7.1.28" evidence="2"/>
<reference evidence="18" key="2">
    <citation type="submission" date="2015-06" db="UniProtKB">
        <authorList>
            <consortium name="EnsemblMetazoa"/>
        </authorList>
    </citation>
    <scope>IDENTIFICATION</scope>
</reference>
<evidence type="ECO:0000256" key="13">
    <source>
        <dbReference type="ARBA" id="ARBA00047974"/>
    </source>
</evidence>
<dbReference type="STRING" id="32264.T1KHH9"/>
<keyword evidence="9" id="KW-0170">Cobalt</keyword>
<dbReference type="SUPFAM" id="SSF101473">
    <property type="entry name" value="DhaL-like"/>
    <property type="match status" value="1"/>
</dbReference>
<comment type="catalytic activity">
    <reaction evidence="14">
        <text>FAD = riboflavin cyclic-4',5'-phosphate + AMP + H(+)</text>
        <dbReference type="Rhea" id="RHEA:13729"/>
        <dbReference type="ChEBI" id="CHEBI:15378"/>
        <dbReference type="ChEBI" id="CHEBI:57692"/>
        <dbReference type="ChEBI" id="CHEBI:76202"/>
        <dbReference type="ChEBI" id="CHEBI:456215"/>
        <dbReference type="EC" id="4.6.1.15"/>
    </reaction>
</comment>
<dbReference type="GO" id="GO:0004371">
    <property type="term" value="F:glycerone kinase activity"/>
    <property type="evidence" value="ECO:0007669"/>
    <property type="project" value="UniProtKB-EC"/>
</dbReference>
<evidence type="ECO:0000256" key="4">
    <source>
        <dbReference type="ARBA" id="ARBA00018932"/>
    </source>
</evidence>
<dbReference type="KEGG" id="tut:107364048"/>
<comment type="catalytic activity">
    <reaction evidence="13">
        <text>D-glyceraldehyde + ATP = D-glyceraldehyde 3-phosphate + ADP + H(+)</text>
        <dbReference type="Rhea" id="RHEA:13941"/>
        <dbReference type="ChEBI" id="CHEBI:15378"/>
        <dbReference type="ChEBI" id="CHEBI:17378"/>
        <dbReference type="ChEBI" id="CHEBI:30616"/>
        <dbReference type="ChEBI" id="CHEBI:59776"/>
        <dbReference type="ChEBI" id="CHEBI:456216"/>
        <dbReference type="EC" id="2.7.1.28"/>
    </reaction>
</comment>
<evidence type="ECO:0000259" key="17">
    <source>
        <dbReference type="PROSITE" id="PS51481"/>
    </source>
</evidence>
<dbReference type="FunFam" id="3.40.50.10440:FF:000001">
    <property type="entry name" value="Dihydroxyacetone kinase, DhaK subunit"/>
    <property type="match status" value="1"/>
</dbReference>
<keyword evidence="8" id="KW-0067">ATP-binding</keyword>
<dbReference type="InterPro" id="IPR004006">
    <property type="entry name" value="DhaK_dom"/>
</dbReference>
<evidence type="ECO:0000256" key="15">
    <source>
        <dbReference type="ARBA" id="ARBA00048898"/>
    </source>
</evidence>
<dbReference type="AlphaFoldDB" id="T1KHH9"/>
<dbReference type="SMART" id="SM01120">
    <property type="entry name" value="Dak2"/>
    <property type="match status" value="1"/>
</dbReference>
<gene>
    <name evidence="18" type="primary">107364048</name>
</gene>
<evidence type="ECO:0000256" key="5">
    <source>
        <dbReference type="ARBA" id="ARBA00022679"/>
    </source>
</evidence>
<comment type="catalytic activity">
    <reaction evidence="15">
        <text>dihydroxyacetone + ATP = dihydroxyacetone phosphate + ADP + H(+)</text>
        <dbReference type="Rhea" id="RHEA:15773"/>
        <dbReference type="ChEBI" id="CHEBI:15378"/>
        <dbReference type="ChEBI" id="CHEBI:16016"/>
        <dbReference type="ChEBI" id="CHEBI:30616"/>
        <dbReference type="ChEBI" id="CHEBI:57642"/>
        <dbReference type="ChEBI" id="CHEBI:456216"/>
        <dbReference type="EC" id="2.7.1.29"/>
    </reaction>
</comment>
<protein>
    <recommendedName>
        <fullName evidence="4">Triokinase/FMN cyclase</fullName>
        <ecNumber evidence="2">2.7.1.28</ecNumber>
        <ecNumber evidence="1">2.7.1.29</ecNumber>
        <ecNumber evidence="3">4.6.1.15</ecNumber>
    </recommendedName>
    <alternativeName>
        <fullName evidence="10">Bifunctional ATP-dependent dihydroxyacetone kinase/FAD-AMP lyase (cyclizing)</fullName>
    </alternativeName>
</protein>
<proteinExistence type="predicted"/>
<dbReference type="GO" id="GO:0034012">
    <property type="term" value="F:FAD-AMP lyase (cyclizing) activity"/>
    <property type="evidence" value="ECO:0007669"/>
    <property type="project" value="UniProtKB-EC"/>
</dbReference>
<dbReference type="EMBL" id="CAEY01000075">
    <property type="status" value="NOT_ANNOTATED_CDS"/>
    <property type="molecule type" value="Genomic_DNA"/>
</dbReference>
<dbReference type="EC" id="2.7.1.29" evidence="1"/>
<dbReference type="Gene3D" id="3.30.1180.20">
    <property type="entry name" value="Dihydroxyacetone kinase, domain 2"/>
    <property type="match status" value="1"/>
</dbReference>
<evidence type="ECO:0000256" key="7">
    <source>
        <dbReference type="ARBA" id="ARBA00022777"/>
    </source>
</evidence>
<dbReference type="HOGENOM" id="CLU_017054_6_2_1"/>
<dbReference type="FunFam" id="1.25.40.340:FF:000002">
    <property type="entry name" value="Dihydroxyacetone kinase, L subunit"/>
    <property type="match status" value="1"/>
</dbReference>
<evidence type="ECO:0000256" key="9">
    <source>
        <dbReference type="ARBA" id="ARBA00023285"/>
    </source>
</evidence>
<dbReference type="Gene3D" id="3.40.50.10440">
    <property type="entry name" value="Dihydroxyacetone kinase, domain 1"/>
    <property type="match status" value="1"/>
</dbReference>
<evidence type="ECO:0000256" key="14">
    <source>
        <dbReference type="ARBA" id="ARBA00048526"/>
    </source>
</evidence>
<evidence type="ECO:0000256" key="2">
    <source>
        <dbReference type="ARBA" id="ARBA00012110"/>
    </source>
</evidence>
<dbReference type="eggNOG" id="KOG2426">
    <property type="taxonomic scope" value="Eukaryota"/>
</dbReference>
<dbReference type="OrthoDB" id="1724672at2759"/>
<dbReference type="GO" id="GO:0005524">
    <property type="term" value="F:ATP binding"/>
    <property type="evidence" value="ECO:0007669"/>
    <property type="project" value="UniProtKB-KW"/>
</dbReference>
<keyword evidence="7" id="KW-0418">Kinase</keyword>
<dbReference type="GO" id="GO:0050354">
    <property type="term" value="F:triokinase activity"/>
    <property type="evidence" value="ECO:0007669"/>
    <property type="project" value="UniProtKB-EC"/>
</dbReference>
<evidence type="ECO:0000256" key="10">
    <source>
        <dbReference type="ARBA" id="ARBA00032426"/>
    </source>
</evidence>
<dbReference type="SUPFAM" id="SSF82549">
    <property type="entry name" value="DAK1/DegV-like"/>
    <property type="match status" value="1"/>
</dbReference>
<dbReference type="PANTHER" id="PTHR28629">
    <property type="entry name" value="TRIOKINASE/FMN CYCLASE"/>
    <property type="match status" value="1"/>
</dbReference>
<dbReference type="EC" id="4.6.1.15" evidence="3"/>
<comment type="subunit">
    <text evidence="12">Homodimer. Interacts with IFIH1 (via the CARD domains), the interaction is inhibited by viral infection.</text>
</comment>
<evidence type="ECO:0000256" key="8">
    <source>
        <dbReference type="ARBA" id="ARBA00022840"/>
    </source>
</evidence>
<evidence type="ECO:0000313" key="18">
    <source>
        <dbReference type="EnsemblMetazoa" id="tetur11g04460.1"/>
    </source>
</evidence>
<dbReference type="Pfam" id="PF02733">
    <property type="entry name" value="Dak1"/>
    <property type="match status" value="1"/>
</dbReference>
<evidence type="ECO:0000313" key="19">
    <source>
        <dbReference type="Proteomes" id="UP000015104"/>
    </source>
</evidence>
<keyword evidence="6" id="KW-0547">Nucleotide-binding</keyword>
<dbReference type="OMA" id="ALNMNGF"/>
<evidence type="ECO:0000256" key="1">
    <source>
        <dbReference type="ARBA" id="ARBA00012107"/>
    </source>
</evidence>
<name>T1KHH9_TETUR</name>
<keyword evidence="5" id="KW-0808">Transferase</keyword>
<dbReference type="Pfam" id="PF02734">
    <property type="entry name" value="Dak2"/>
    <property type="match status" value="1"/>
</dbReference>
<reference evidence="19" key="1">
    <citation type="submission" date="2011-08" db="EMBL/GenBank/DDBJ databases">
        <authorList>
            <person name="Rombauts S."/>
        </authorList>
    </citation>
    <scope>NUCLEOTIDE SEQUENCE</scope>
    <source>
        <strain evidence="19">London</strain>
    </source>
</reference>
<evidence type="ECO:0000256" key="6">
    <source>
        <dbReference type="ARBA" id="ARBA00022741"/>
    </source>
</evidence>
<evidence type="ECO:0000256" key="11">
    <source>
        <dbReference type="ARBA" id="ARBA00045490"/>
    </source>
</evidence>
<dbReference type="InterPro" id="IPR004007">
    <property type="entry name" value="DhaL_dom"/>
</dbReference>
<feature type="domain" description="DhaL" evidence="16">
    <location>
        <begin position="387"/>
        <end position="589"/>
    </location>
</feature>
<dbReference type="PANTHER" id="PTHR28629:SF4">
    <property type="entry name" value="TRIOKINASE_FMN CYCLASE"/>
    <property type="match status" value="1"/>
</dbReference>
<dbReference type="Gene3D" id="1.25.40.340">
    <property type="match status" value="1"/>
</dbReference>
<dbReference type="PROSITE" id="PS51480">
    <property type="entry name" value="DHAL"/>
    <property type="match status" value="1"/>
</dbReference>
<evidence type="ECO:0000256" key="12">
    <source>
        <dbReference type="ARBA" id="ARBA00046681"/>
    </source>
</evidence>
<comment type="function">
    <text evidence="11">Catalyzes both the phosphorylation of dihydroxyacetone and of glyceraldehyde, and the splitting of ribonucleoside diphosphate-X compounds among which FAD is the best substrate. Represses IFIH1-mediated cellular antiviral response.</text>
</comment>
<dbReference type="InterPro" id="IPR050861">
    <property type="entry name" value="Dihydroxyacetone_Kinase"/>
</dbReference>
<sequence length="597" mass="64296">MSSRLYLINDVPTAVRHNLEGIVRVNNHLVIHKSSNIVVRKDFRESVLDRAKVSLISGGGSGHEPSHAGFVGSGLLTASVSGNIFASPTAAEVLRTIKLINLKNCSAGTLLIVPNYTGDRLHFGSAKERAVLEGYNVDLFIFGDDCVFGSKTGRVGKRGLAGVFFIHKIAGALAEDGVSLKAIKQSVELAAPRIASISISLGPCNVPGVGPSFVMPPGQLEVGLGIHGERGSKRIAYIPAGQAVSLLIDHLTSEEVGLKKYFSNNGSTRIVILFNDNGGMTTMEMNVIMREAISQFTSRGFTIERTYSGRYVTSFDMIGVCLSIMVVDDDLLKLLDAPCSSVIISQESSLPRGINSEPILDDDEDDSVRERMALNYDKIDRLIAYESIFIKCLSSACQTLIDNESYLNRLDSETGDSDCGSTLASGARTLLEAIESGNLKSSFLQLSHIIEKCMGGTSGALFSLFFTGASKSVATQLSNNSGRLNIQSWTEIISQSINNMTQYSYARPGDRTMVDPLNSLVKAFSSYSDSENNISTFLAHVLLKVESDAQSTASMEAKIGRASYAPKLSNSGPDPGAWAIYLIVKAIFDTYLESTQQ</sequence>
<dbReference type="GO" id="GO:0005829">
    <property type="term" value="C:cytosol"/>
    <property type="evidence" value="ECO:0007669"/>
    <property type="project" value="TreeGrafter"/>
</dbReference>
<keyword evidence="19" id="KW-1185">Reference proteome</keyword>
<evidence type="ECO:0000259" key="16">
    <source>
        <dbReference type="PROSITE" id="PS51480"/>
    </source>
</evidence>
<dbReference type="PROSITE" id="PS51481">
    <property type="entry name" value="DHAK"/>
    <property type="match status" value="1"/>
</dbReference>
<dbReference type="InterPro" id="IPR036117">
    <property type="entry name" value="DhaL_dom_sf"/>
</dbReference>
<accession>T1KHH9</accession>
<feature type="domain" description="DhaK" evidence="17">
    <location>
        <begin position="10"/>
        <end position="344"/>
    </location>
</feature>
<dbReference type="Proteomes" id="UP000015104">
    <property type="component" value="Unassembled WGS sequence"/>
</dbReference>
<dbReference type="GO" id="GO:0019563">
    <property type="term" value="P:glycerol catabolic process"/>
    <property type="evidence" value="ECO:0007669"/>
    <property type="project" value="TreeGrafter"/>
</dbReference>
<dbReference type="EnsemblMetazoa" id="tetur11g04460.1">
    <property type="protein sequence ID" value="tetur11g04460.1"/>
    <property type="gene ID" value="tetur11g04460"/>
</dbReference>
<evidence type="ECO:0000256" key="3">
    <source>
        <dbReference type="ARBA" id="ARBA00012578"/>
    </source>
</evidence>